<evidence type="ECO:0000313" key="1">
    <source>
        <dbReference type="EMBL" id="SCG80626.1"/>
    </source>
</evidence>
<organism evidence="1 2">
    <name type="scientific">Micromonospora echinaurantiaca</name>
    <dbReference type="NCBI Taxonomy" id="47857"/>
    <lineage>
        <taxon>Bacteria</taxon>
        <taxon>Bacillati</taxon>
        <taxon>Actinomycetota</taxon>
        <taxon>Actinomycetes</taxon>
        <taxon>Micromonosporales</taxon>
        <taxon>Micromonosporaceae</taxon>
        <taxon>Micromonospora</taxon>
    </lineage>
</organism>
<proteinExistence type="predicted"/>
<keyword evidence="2" id="KW-1185">Reference proteome</keyword>
<dbReference type="Proteomes" id="UP000198217">
    <property type="component" value="Chromosome I"/>
</dbReference>
<dbReference type="AlphaFoldDB" id="A0A1C5KE10"/>
<gene>
    <name evidence="1" type="ORF">GA0070609_6549</name>
</gene>
<sequence>MTPTLDDYDLRLCANCGTELGPFEKGPRCHDCANLRTRRPRRHR</sequence>
<dbReference type="InterPro" id="IPR011011">
    <property type="entry name" value="Znf_FYVE_PHD"/>
</dbReference>
<name>A0A1C5KE10_9ACTN</name>
<dbReference type="SUPFAM" id="SSF57903">
    <property type="entry name" value="FYVE/PHD zinc finger"/>
    <property type="match status" value="1"/>
</dbReference>
<dbReference type="EMBL" id="LT607750">
    <property type="protein sequence ID" value="SCG80626.1"/>
    <property type="molecule type" value="Genomic_DNA"/>
</dbReference>
<reference evidence="1 2" key="1">
    <citation type="submission" date="2016-06" db="EMBL/GenBank/DDBJ databases">
        <authorList>
            <person name="Kjaerup R.B."/>
            <person name="Dalgaard T.S."/>
            <person name="Juul-Madsen H.R."/>
        </authorList>
    </citation>
    <scope>NUCLEOTIDE SEQUENCE [LARGE SCALE GENOMIC DNA]</scope>
    <source>
        <strain evidence="1 2">DSM 43904</strain>
    </source>
</reference>
<accession>A0A1C5KE10</accession>
<protein>
    <submittedName>
        <fullName evidence="1">Uncharacterized protein</fullName>
    </submittedName>
</protein>
<evidence type="ECO:0000313" key="2">
    <source>
        <dbReference type="Proteomes" id="UP000198217"/>
    </source>
</evidence>